<accession>A0A1R3K190</accession>
<evidence type="ECO:0000313" key="2">
    <source>
        <dbReference type="Proteomes" id="UP000187203"/>
    </source>
</evidence>
<sequence>MPKPCEVLKKYMGGENICHLVEPVLGIKGELSKFGELATLGSTWNQPYPTMFGNCPYELIKRACFVTCLADWET</sequence>
<keyword evidence="2" id="KW-1185">Reference proteome</keyword>
<reference evidence="2" key="1">
    <citation type="submission" date="2013-09" db="EMBL/GenBank/DDBJ databases">
        <title>Corchorus olitorius genome sequencing.</title>
        <authorList>
            <person name="Alam M."/>
            <person name="Haque M.S."/>
            <person name="Islam M.S."/>
            <person name="Emdad E.M."/>
            <person name="Islam M.M."/>
            <person name="Ahmed B."/>
            <person name="Halim A."/>
            <person name="Hossen Q.M.M."/>
            <person name="Hossain M.Z."/>
            <person name="Ahmed R."/>
            <person name="Khan M.M."/>
            <person name="Islam R."/>
            <person name="Rashid M.M."/>
            <person name="Khan S.A."/>
            <person name="Rahman M.S."/>
            <person name="Alam M."/>
            <person name="Yahiya A.S."/>
            <person name="Khan M.S."/>
            <person name="Azam M.S."/>
            <person name="Haque T."/>
            <person name="Lashkar M.Z.H."/>
            <person name="Akhand A.I."/>
            <person name="Morshed G."/>
            <person name="Roy S."/>
            <person name="Uddin K.S."/>
            <person name="Rabeya T."/>
            <person name="Hossain A.S."/>
            <person name="Chowdhury A."/>
            <person name="Snigdha A.R."/>
            <person name="Mortoza M.S."/>
            <person name="Matin S.A."/>
            <person name="Hoque S.M.E."/>
            <person name="Islam M.K."/>
            <person name="Roy D.K."/>
            <person name="Haider R."/>
            <person name="Moosa M.M."/>
            <person name="Elias S.M."/>
            <person name="Hasan A.M."/>
            <person name="Jahan S."/>
            <person name="Shafiuddin M."/>
            <person name="Mahmood N."/>
            <person name="Shommy N.S."/>
        </authorList>
    </citation>
    <scope>NUCLEOTIDE SEQUENCE [LARGE SCALE GENOMIC DNA]</scope>
    <source>
        <strain evidence="2">cv. O-4</strain>
    </source>
</reference>
<gene>
    <name evidence="1" type="ORF">COLO4_12321</name>
</gene>
<proteinExistence type="predicted"/>
<dbReference type="EMBL" id="AWUE01014902">
    <property type="protein sequence ID" value="OMP00843.1"/>
    <property type="molecule type" value="Genomic_DNA"/>
</dbReference>
<name>A0A1R3K190_9ROSI</name>
<dbReference type="Proteomes" id="UP000187203">
    <property type="component" value="Unassembled WGS sequence"/>
</dbReference>
<dbReference type="AlphaFoldDB" id="A0A1R3K190"/>
<protein>
    <submittedName>
        <fullName evidence="1">Uncharacterized protein</fullName>
    </submittedName>
</protein>
<organism evidence="1 2">
    <name type="scientific">Corchorus olitorius</name>
    <dbReference type="NCBI Taxonomy" id="93759"/>
    <lineage>
        <taxon>Eukaryota</taxon>
        <taxon>Viridiplantae</taxon>
        <taxon>Streptophyta</taxon>
        <taxon>Embryophyta</taxon>
        <taxon>Tracheophyta</taxon>
        <taxon>Spermatophyta</taxon>
        <taxon>Magnoliopsida</taxon>
        <taxon>eudicotyledons</taxon>
        <taxon>Gunneridae</taxon>
        <taxon>Pentapetalae</taxon>
        <taxon>rosids</taxon>
        <taxon>malvids</taxon>
        <taxon>Malvales</taxon>
        <taxon>Malvaceae</taxon>
        <taxon>Grewioideae</taxon>
        <taxon>Apeibeae</taxon>
        <taxon>Corchorus</taxon>
    </lineage>
</organism>
<comment type="caution">
    <text evidence="1">The sequence shown here is derived from an EMBL/GenBank/DDBJ whole genome shotgun (WGS) entry which is preliminary data.</text>
</comment>
<evidence type="ECO:0000313" key="1">
    <source>
        <dbReference type="EMBL" id="OMP00843.1"/>
    </source>
</evidence>